<feature type="region of interest" description="Disordered" evidence="1">
    <location>
        <begin position="102"/>
        <end position="123"/>
    </location>
</feature>
<comment type="caution">
    <text evidence="2">The sequence shown here is derived from an EMBL/GenBank/DDBJ whole genome shotgun (WGS) entry which is preliminary data.</text>
</comment>
<dbReference type="EMBL" id="JASPKZ010006159">
    <property type="protein sequence ID" value="KAJ9587523.1"/>
    <property type="molecule type" value="Genomic_DNA"/>
</dbReference>
<proteinExistence type="predicted"/>
<dbReference type="Proteomes" id="UP001233999">
    <property type="component" value="Unassembled WGS sequence"/>
</dbReference>
<keyword evidence="3" id="KW-1185">Reference proteome</keyword>
<evidence type="ECO:0000313" key="2">
    <source>
        <dbReference type="EMBL" id="KAJ9587523.1"/>
    </source>
</evidence>
<protein>
    <submittedName>
        <fullName evidence="2">Uncharacterized protein</fullName>
    </submittedName>
</protein>
<gene>
    <name evidence="2" type="ORF">L9F63_028224</name>
</gene>
<accession>A0AAD7ZVN7</accession>
<organism evidence="2 3">
    <name type="scientific">Diploptera punctata</name>
    <name type="common">Pacific beetle cockroach</name>
    <dbReference type="NCBI Taxonomy" id="6984"/>
    <lineage>
        <taxon>Eukaryota</taxon>
        <taxon>Metazoa</taxon>
        <taxon>Ecdysozoa</taxon>
        <taxon>Arthropoda</taxon>
        <taxon>Hexapoda</taxon>
        <taxon>Insecta</taxon>
        <taxon>Pterygota</taxon>
        <taxon>Neoptera</taxon>
        <taxon>Polyneoptera</taxon>
        <taxon>Dictyoptera</taxon>
        <taxon>Blattodea</taxon>
        <taxon>Blaberoidea</taxon>
        <taxon>Blaberidae</taxon>
        <taxon>Diplopterinae</taxon>
        <taxon>Diploptera</taxon>
    </lineage>
</organism>
<reference evidence="2" key="2">
    <citation type="submission" date="2023-05" db="EMBL/GenBank/DDBJ databases">
        <authorList>
            <person name="Fouks B."/>
        </authorList>
    </citation>
    <scope>NUCLEOTIDE SEQUENCE</scope>
    <source>
        <strain evidence="2">Stay&amp;Tobe</strain>
        <tissue evidence="2">Testes</tissue>
    </source>
</reference>
<evidence type="ECO:0000313" key="3">
    <source>
        <dbReference type="Proteomes" id="UP001233999"/>
    </source>
</evidence>
<reference evidence="2" key="1">
    <citation type="journal article" date="2023" name="IScience">
        <title>Live-bearing cockroach genome reveals convergent evolutionary mechanisms linked to viviparity in insects and beyond.</title>
        <authorList>
            <person name="Fouks B."/>
            <person name="Harrison M.C."/>
            <person name="Mikhailova A.A."/>
            <person name="Marchal E."/>
            <person name="English S."/>
            <person name="Carruthers M."/>
            <person name="Jennings E.C."/>
            <person name="Chiamaka E.L."/>
            <person name="Frigard R.A."/>
            <person name="Pippel M."/>
            <person name="Attardo G.M."/>
            <person name="Benoit J.B."/>
            <person name="Bornberg-Bauer E."/>
            <person name="Tobe S.S."/>
        </authorList>
    </citation>
    <scope>NUCLEOTIDE SEQUENCE</scope>
    <source>
        <strain evidence="2">Stay&amp;Tobe</strain>
    </source>
</reference>
<name>A0AAD7ZVN7_DIPPU</name>
<evidence type="ECO:0000256" key="1">
    <source>
        <dbReference type="SAM" id="MobiDB-lite"/>
    </source>
</evidence>
<sequence length="123" mass="14201">MIIVQYYFVYYKRCNVKLMSSEGNDESTSSGCTRKIANVMKIYLQKGKNTNYNCEKFNLSVEELLRSTLPIESAINKLQDLNALLPYVPFPWRNYFKKVLNPGDASRPPDDGNVDVFSEEEQD</sequence>
<dbReference type="AlphaFoldDB" id="A0AAD7ZVN7"/>